<comment type="caution">
    <text evidence="10">Lacks conserved residue(s) required for the propagation of feature annotation.</text>
</comment>
<keyword evidence="6 10" id="KW-1133">Transmembrane helix</keyword>
<dbReference type="OrthoDB" id="8185860at2759"/>
<dbReference type="GO" id="GO:0007165">
    <property type="term" value="P:signal transduction"/>
    <property type="evidence" value="ECO:0007669"/>
    <property type="project" value="UniProtKB-KW"/>
</dbReference>
<keyword evidence="2" id="KW-1003">Cell membrane</keyword>
<dbReference type="Proteomes" id="UP000835206">
    <property type="component" value="Chromosome 15"/>
</dbReference>
<keyword evidence="5 10" id="KW-0552">Olfaction</keyword>
<feature type="transmembrane region" description="Helical" evidence="10">
    <location>
        <begin position="292"/>
        <end position="313"/>
    </location>
</feature>
<dbReference type="GO" id="GO:0005549">
    <property type="term" value="F:odorant binding"/>
    <property type="evidence" value="ECO:0007669"/>
    <property type="project" value="InterPro"/>
</dbReference>
<feature type="transmembrane region" description="Helical" evidence="10">
    <location>
        <begin position="88"/>
        <end position="109"/>
    </location>
</feature>
<evidence type="ECO:0000256" key="2">
    <source>
        <dbReference type="ARBA" id="ARBA00022475"/>
    </source>
</evidence>
<dbReference type="PANTHER" id="PTHR21137">
    <property type="entry name" value="ODORANT RECEPTOR"/>
    <property type="match status" value="1"/>
</dbReference>
<evidence type="ECO:0000256" key="8">
    <source>
        <dbReference type="ARBA" id="ARBA00023170"/>
    </source>
</evidence>
<dbReference type="AlphaFoldDB" id="A0A9B7CZ30"/>
<evidence type="ECO:0000256" key="3">
    <source>
        <dbReference type="ARBA" id="ARBA00022606"/>
    </source>
</evidence>
<evidence type="ECO:0000256" key="9">
    <source>
        <dbReference type="ARBA" id="ARBA00023224"/>
    </source>
</evidence>
<keyword evidence="9 10" id="KW-0807">Transducer</keyword>
<dbReference type="RefSeq" id="XP_020722621.2">
    <property type="nucleotide sequence ID" value="XM_020866962.2"/>
</dbReference>
<evidence type="ECO:0000256" key="7">
    <source>
        <dbReference type="ARBA" id="ARBA00023136"/>
    </source>
</evidence>
<evidence type="ECO:0000313" key="11">
    <source>
        <dbReference type="Proteomes" id="UP000835206"/>
    </source>
</evidence>
<evidence type="ECO:0000313" key="12">
    <source>
        <dbReference type="RefSeq" id="XP_020722621.2"/>
    </source>
</evidence>
<feature type="transmembrane region" description="Helical" evidence="10">
    <location>
        <begin position="196"/>
        <end position="218"/>
    </location>
</feature>
<evidence type="ECO:0000256" key="4">
    <source>
        <dbReference type="ARBA" id="ARBA00022692"/>
    </source>
</evidence>
<accession>A0A9B7CZ30</accession>
<sequence length="427" mass="49554">MDKDSKRTKVSPTSARLKLENEASYTKDFALLMTSFLMKIVGLWLTNNKKEERIRQLTLMYTVVAILFGVWVQFRDFYYSWPNFGDCAYTACNILCLIMVLLKLSVVFIHKKEFIELLVYTHENFWHTNYSYNELLLLQNCRKISIVCISLINICAQGTVFGYVLTPIVENIGRNHSDRVLPFRMWLDLPLSVTPYYEILFVLQVLSLCHVGICYICFDNLLCLINLHAATQFRILQYRLLYLGETIEKQPYEYAIKEILPSDYLKNYHTLFKCCVREHQDRINYCQRLNNIFTYIVLGHIVVFSLLLCLVGFQVLMANSPPTRRLIFVFHIVGSSSQLLLFTYSCDTLIRESTNIGTAVYSGPWTHLTMNKIGKLLRKDLTMIILRSSKPCCLTASGFFPVSLETCTKVLSTAMSYFTLMRQSFTN</sequence>
<dbReference type="GeneID" id="100643505"/>
<keyword evidence="3 10" id="KW-0716">Sensory transduction</keyword>
<proteinExistence type="inferred from homology"/>
<protein>
    <recommendedName>
        <fullName evidence="10">Odorant receptor</fullName>
    </recommendedName>
</protein>
<comment type="similarity">
    <text evidence="10">Belongs to the insect chemoreceptor superfamily. Heteromeric odorant receptor channel (TC 1.A.69) family.</text>
</comment>
<dbReference type="GO" id="GO:0005886">
    <property type="term" value="C:plasma membrane"/>
    <property type="evidence" value="ECO:0007669"/>
    <property type="project" value="UniProtKB-SubCell"/>
</dbReference>
<comment type="subcellular location">
    <subcellularLocation>
        <location evidence="1 10">Cell membrane</location>
        <topology evidence="1 10">Multi-pass membrane protein</topology>
    </subcellularLocation>
</comment>
<keyword evidence="11" id="KW-1185">Reference proteome</keyword>
<keyword evidence="8 10" id="KW-0675">Receptor</keyword>
<feature type="transmembrane region" description="Helical" evidence="10">
    <location>
        <begin position="57"/>
        <end position="74"/>
    </location>
</feature>
<evidence type="ECO:0000256" key="10">
    <source>
        <dbReference type="RuleBase" id="RU351113"/>
    </source>
</evidence>
<organism evidence="11 12">
    <name type="scientific">Bombus terrestris</name>
    <name type="common">Buff-tailed bumblebee</name>
    <name type="synonym">Apis terrestris</name>
    <dbReference type="NCBI Taxonomy" id="30195"/>
    <lineage>
        <taxon>Eukaryota</taxon>
        <taxon>Metazoa</taxon>
        <taxon>Ecdysozoa</taxon>
        <taxon>Arthropoda</taxon>
        <taxon>Hexapoda</taxon>
        <taxon>Insecta</taxon>
        <taxon>Pterygota</taxon>
        <taxon>Neoptera</taxon>
        <taxon>Endopterygota</taxon>
        <taxon>Hymenoptera</taxon>
        <taxon>Apocrita</taxon>
        <taxon>Aculeata</taxon>
        <taxon>Apoidea</taxon>
        <taxon>Anthophila</taxon>
        <taxon>Apidae</taxon>
        <taxon>Bombus</taxon>
        <taxon>Bombus</taxon>
    </lineage>
</organism>
<name>A0A9B7CZ30_BOMTE</name>
<evidence type="ECO:0000256" key="6">
    <source>
        <dbReference type="ARBA" id="ARBA00022989"/>
    </source>
</evidence>
<keyword evidence="4 10" id="KW-0812">Transmembrane</keyword>
<dbReference type="GO" id="GO:0004984">
    <property type="term" value="F:olfactory receptor activity"/>
    <property type="evidence" value="ECO:0007669"/>
    <property type="project" value="InterPro"/>
</dbReference>
<dbReference type="KEGG" id="bter:100643505"/>
<feature type="transmembrane region" description="Helical" evidence="10">
    <location>
        <begin position="325"/>
        <end position="344"/>
    </location>
</feature>
<evidence type="ECO:0000256" key="1">
    <source>
        <dbReference type="ARBA" id="ARBA00004651"/>
    </source>
</evidence>
<keyword evidence="7 10" id="KW-0472">Membrane</keyword>
<dbReference type="Pfam" id="PF02949">
    <property type="entry name" value="7tm_6"/>
    <property type="match status" value="1"/>
</dbReference>
<feature type="transmembrane region" description="Helical" evidence="10">
    <location>
        <begin position="144"/>
        <end position="165"/>
    </location>
</feature>
<dbReference type="InterPro" id="IPR004117">
    <property type="entry name" value="7tm6_olfct_rcpt"/>
</dbReference>
<dbReference type="PANTHER" id="PTHR21137:SF3">
    <property type="entry name" value="ODORANT RECEPTOR 30A-RELATED"/>
    <property type="match status" value="1"/>
</dbReference>
<gene>
    <name evidence="12" type="primary">LOC100643505</name>
</gene>
<reference evidence="12" key="1">
    <citation type="submission" date="2025-08" db="UniProtKB">
        <authorList>
            <consortium name="RefSeq"/>
        </authorList>
    </citation>
    <scope>IDENTIFICATION</scope>
</reference>
<evidence type="ECO:0000256" key="5">
    <source>
        <dbReference type="ARBA" id="ARBA00022725"/>
    </source>
</evidence>